<dbReference type="Gene3D" id="1.10.30.50">
    <property type="match status" value="1"/>
</dbReference>
<name>A0A291LI10_9CAUD</name>
<dbReference type="EMBL" id="MF766045">
    <property type="protein sequence ID" value="ATI18703.1"/>
    <property type="molecule type" value="Genomic_DNA"/>
</dbReference>
<keyword evidence="1" id="KW-0378">Hydrolase</keyword>
<dbReference type="InterPro" id="IPR003615">
    <property type="entry name" value="HNH_nuc"/>
</dbReference>
<accession>A0A291LI10</accession>
<evidence type="ECO:0000313" key="1">
    <source>
        <dbReference type="EMBL" id="ATI18703.1"/>
    </source>
</evidence>
<dbReference type="GO" id="GO:0004519">
    <property type="term" value="F:endonuclease activity"/>
    <property type="evidence" value="ECO:0007669"/>
    <property type="project" value="UniProtKB-KW"/>
</dbReference>
<protein>
    <submittedName>
        <fullName evidence="1">HNH endonuclease</fullName>
    </submittedName>
</protein>
<keyword evidence="1" id="KW-0540">Nuclease</keyword>
<proteinExistence type="predicted"/>
<keyword evidence="2" id="KW-1185">Reference proteome</keyword>
<sequence>MTAHGSRLFRRDVTEGSTSTSEVIWMPNWEGSDRRSRLPADWPKIRLRVLRRDGGQCTALTEAGTRCTSLASDVDHIRPGDDHSLANLRSLCSWHHRQKSSREGAEAANARRRAIQKRFRRTEAHPGLL</sequence>
<dbReference type="CDD" id="cd00085">
    <property type="entry name" value="HNHc"/>
    <property type="match status" value="1"/>
</dbReference>
<gene>
    <name evidence="1" type="ORF">SEA_DAUDAU_2</name>
</gene>
<evidence type="ECO:0000313" key="2">
    <source>
        <dbReference type="Proteomes" id="UP000229313"/>
    </source>
</evidence>
<reference evidence="1 2" key="1">
    <citation type="submission" date="2017-08" db="EMBL/GenBank/DDBJ databases">
        <authorList>
            <person name="Li A."/>
            <person name="King A.R."/>
            <person name="Webb M.E."/>
            <person name="Bhuiyan S."/>
            <person name="Layton S.R."/>
            <person name="Kim T."/>
            <person name="Hughes L.E."/>
            <person name="Garlena R.A."/>
            <person name="Russell D.A."/>
            <person name="Pope W.H."/>
            <person name="Jacobs-Sera D."/>
            <person name="Hendrix R.W."/>
            <person name="Hatfull G.F."/>
        </authorList>
    </citation>
    <scope>NUCLEOTIDE SEQUENCE [LARGE SCALE GENOMIC DNA]</scope>
</reference>
<organism evidence="1 2">
    <name type="scientific">Streptomyces phage Daudau</name>
    <dbReference type="NCBI Taxonomy" id="2041206"/>
    <lineage>
        <taxon>Viruses</taxon>
        <taxon>Duplodnaviria</taxon>
        <taxon>Heunggongvirae</taxon>
        <taxon>Uroviricota</taxon>
        <taxon>Caudoviricetes</taxon>
        <taxon>Arquatrovirinae</taxon>
        <taxon>Caelumvirus</taxon>
        <taxon>Caelumvirus daudau</taxon>
    </lineage>
</organism>
<keyword evidence="1" id="KW-0255">Endonuclease</keyword>
<dbReference type="Proteomes" id="UP000229313">
    <property type="component" value="Segment"/>
</dbReference>